<name>A0A8J2PQX9_9HEXA</name>
<accession>A0A8J2PQX9</accession>
<evidence type="ECO:0000313" key="1">
    <source>
        <dbReference type="EMBL" id="CAG7833055.1"/>
    </source>
</evidence>
<comment type="caution">
    <text evidence="1">The sequence shown here is derived from an EMBL/GenBank/DDBJ whole genome shotgun (WGS) entry which is preliminary data.</text>
</comment>
<proteinExistence type="predicted"/>
<dbReference type="Proteomes" id="UP000708208">
    <property type="component" value="Unassembled WGS sequence"/>
</dbReference>
<evidence type="ECO:0000313" key="2">
    <source>
        <dbReference type="Proteomes" id="UP000708208"/>
    </source>
</evidence>
<organism evidence="1 2">
    <name type="scientific">Allacma fusca</name>
    <dbReference type="NCBI Taxonomy" id="39272"/>
    <lineage>
        <taxon>Eukaryota</taxon>
        <taxon>Metazoa</taxon>
        <taxon>Ecdysozoa</taxon>
        <taxon>Arthropoda</taxon>
        <taxon>Hexapoda</taxon>
        <taxon>Collembola</taxon>
        <taxon>Symphypleona</taxon>
        <taxon>Sminthuridae</taxon>
        <taxon>Allacma</taxon>
    </lineage>
</organism>
<gene>
    <name evidence="1" type="ORF">AFUS01_LOCUS42704</name>
</gene>
<dbReference type="AlphaFoldDB" id="A0A8J2PQX9"/>
<dbReference type="EMBL" id="CAJVCH010568295">
    <property type="protein sequence ID" value="CAG7833055.1"/>
    <property type="molecule type" value="Genomic_DNA"/>
</dbReference>
<protein>
    <submittedName>
        <fullName evidence="1">Uncharacterized protein</fullName>
    </submittedName>
</protein>
<reference evidence="1" key="1">
    <citation type="submission" date="2021-06" db="EMBL/GenBank/DDBJ databases">
        <authorList>
            <person name="Hodson N. C."/>
            <person name="Mongue J. A."/>
            <person name="Jaron S. K."/>
        </authorList>
    </citation>
    <scope>NUCLEOTIDE SEQUENCE</scope>
</reference>
<keyword evidence="2" id="KW-1185">Reference proteome</keyword>
<sequence>MPSFIGLAITLYNDTRKVNFINKNETIRDTLPTKHFLPHWRTQILQIGNPNNLNSLLESFVNFGAPQRDKSKEPRLYLI</sequence>